<evidence type="ECO:0000313" key="2">
    <source>
        <dbReference type="WBParaSite" id="nRc.2.0.1.t45603-RA"/>
    </source>
</evidence>
<accession>A0A915L3F5</accession>
<evidence type="ECO:0000313" key="1">
    <source>
        <dbReference type="Proteomes" id="UP000887565"/>
    </source>
</evidence>
<organism evidence="1 2">
    <name type="scientific">Romanomermis culicivorax</name>
    <name type="common">Nematode worm</name>
    <dbReference type="NCBI Taxonomy" id="13658"/>
    <lineage>
        <taxon>Eukaryota</taxon>
        <taxon>Metazoa</taxon>
        <taxon>Ecdysozoa</taxon>
        <taxon>Nematoda</taxon>
        <taxon>Enoplea</taxon>
        <taxon>Dorylaimia</taxon>
        <taxon>Mermithida</taxon>
        <taxon>Mermithoidea</taxon>
        <taxon>Mermithidae</taxon>
        <taxon>Romanomermis</taxon>
    </lineage>
</organism>
<sequence>MEIEGIVLDEQSIIEPDWKMDKRYHFRIPEEEDDKEQNRQVDYSKVQSIHEDYEDKQKRLHIAKPPAAKTVFEDGGAGASAISNENMTILGVMVDI</sequence>
<dbReference type="Proteomes" id="UP000887565">
    <property type="component" value="Unplaced"/>
</dbReference>
<name>A0A915L3F5_ROMCU</name>
<dbReference type="AlphaFoldDB" id="A0A915L3F5"/>
<keyword evidence="1" id="KW-1185">Reference proteome</keyword>
<dbReference type="WBParaSite" id="nRc.2.0.1.t45603-RA">
    <property type="protein sequence ID" value="nRc.2.0.1.t45603-RA"/>
    <property type="gene ID" value="nRc.2.0.1.g45603"/>
</dbReference>
<proteinExistence type="predicted"/>
<protein>
    <submittedName>
        <fullName evidence="2">Uncharacterized protein</fullName>
    </submittedName>
</protein>
<reference evidence="2" key="1">
    <citation type="submission" date="2022-11" db="UniProtKB">
        <authorList>
            <consortium name="WormBaseParasite"/>
        </authorList>
    </citation>
    <scope>IDENTIFICATION</scope>
</reference>